<reference evidence="4" key="1">
    <citation type="submission" date="2025-08" db="UniProtKB">
        <authorList>
            <consortium name="Ensembl"/>
        </authorList>
    </citation>
    <scope>IDENTIFICATION</scope>
</reference>
<dbReference type="Ensembl" id="ENSSPUT00000002562.1">
    <property type="protein sequence ID" value="ENSSPUP00000002418.1"/>
    <property type="gene ID" value="ENSSPUG00000001879.1"/>
</dbReference>
<dbReference type="GO" id="GO:0044528">
    <property type="term" value="P:regulation of mitochondrial mRNA stability"/>
    <property type="evidence" value="ECO:0007669"/>
    <property type="project" value="InterPro"/>
</dbReference>
<dbReference type="Pfam" id="PF06743">
    <property type="entry name" value="FAST_1"/>
    <property type="match status" value="1"/>
</dbReference>
<evidence type="ECO:0000259" key="3">
    <source>
        <dbReference type="PROSITE" id="PS51286"/>
    </source>
</evidence>
<dbReference type="InterPro" id="IPR010622">
    <property type="entry name" value="FAST_Leu-rich"/>
</dbReference>
<evidence type="ECO:0000256" key="1">
    <source>
        <dbReference type="ARBA" id="ARBA00004173"/>
    </source>
</evidence>
<accession>A0A8D0GA32</accession>
<dbReference type="Pfam" id="PF08368">
    <property type="entry name" value="FAST_2"/>
    <property type="match status" value="1"/>
</dbReference>
<dbReference type="PANTHER" id="PTHR21228:SF1">
    <property type="entry name" value="FAST KINASE DOMAIN-CONTAINING PROTEIN 2, MITOCHONDRIAL"/>
    <property type="match status" value="1"/>
</dbReference>
<dbReference type="PANTHER" id="PTHR21228">
    <property type="entry name" value="FAST LEU-RICH DOMAIN-CONTAINING"/>
    <property type="match status" value="1"/>
</dbReference>
<dbReference type="GO" id="GO:0035770">
    <property type="term" value="C:ribonucleoprotein granule"/>
    <property type="evidence" value="ECO:0007669"/>
    <property type="project" value="TreeGrafter"/>
</dbReference>
<reference evidence="4" key="2">
    <citation type="submission" date="2025-09" db="UniProtKB">
        <authorList>
            <consortium name="Ensembl"/>
        </authorList>
    </citation>
    <scope>IDENTIFICATION</scope>
</reference>
<protein>
    <recommendedName>
        <fullName evidence="3">RAP domain-containing protein</fullName>
    </recommendedName>
</protein>
<dbReference type="InterPro" id="IPR050870">
    <property type="entry name" value="FAST_kinase"/>
</dbReference>
<dbReference type="InterPro" id="IPR013579">
    <property type="entry name" value="FAST_2"/>
</dbReference>
<keyword evidence="2" id="KW-0496">Mitochondrion</keyword>
<feature type="domain" description="RAP" evidence="3">
    <location>
        <begin position="322"/>
        <end position="379"/>
    </location>
</feature>
<evidence type="ECO:0000313" key="4">
    <source>
        <dbReference type="Ensembl" id="ENSSPUP00000002418.1"/>
    </source>
</evidence>
<organism evidence="4 5">
    <name type="scientific">Sphenodon punctatus</name>
    <name type="common">Tuatara</name>
    <name type="synonym">Hatteria punctata</name>
    <dbReference type="NCBI Taxonomy" id="8508"/>
    <lineage>
        <taxon>Eukaryota</taxon>
        <taxon>Metazoa</taxon>
        <taxon>Chordata</taxon>
        <taxon>Craniata</taxon>
        <taxon>Vertebrata</taxon>
        <taxon>Euteleostomi</taxon>
        <taxon>Lepidosauria</taxon>
        <taxon>Sphenodontia</taxon>
        <taxon>Sphenodontidae</taxon>
        <taxon>Sphenodon</taxon>
    </lineage>
</organism>
<dbReference type="InterPro" id="IPR013584">
    <property type="entry name" value="RAP"/>
</dbReference>
<dbReference type="GO" id="GO:0005759">
    <property type="term" value="C:mitochondrial matrix"/>
    <property type="evidence" value="ECO:0007669"/>
    <property type="project" value="TreeGrafter"/>
</dbReference>
<evidence type="ECO:0000313" key="5">
    <source>
        <dbReference type="Proteomes" id="UP000694392"/>
    </source>
</evidence>
<comment type="subcellular location">
    <subcellularLocation>
        <location evidence="1">Mitochondrion</location>
    </subcellularLocation>
</comment>
<dbReference type="Proteomes" id="UP000694392">
    <property type="component" value="Unplaced"/>
</dbReference>
<dbReference type="PROSITE" id="PS51286">
    <property type="entry name" value="RAP"/>
    <property type="match status" value="1"/>
</dbReference>
<evidence type="ECO:0000256" key="2">
    <source>
        <dbReference type="ARBA" id="ARBA00023128"/>
    </source>
</evidence>
<dbReference type="GO" id="GO:0003723">
    <property type="term" value="F:RNA binding"/>
    <property type="evidence" value="ECO:0007669"/>
    <property type="project" value="TreeGrafter"/>
</dbReference>
<keyword evidence="5" id="KW-1185">Reference proteome</keyword>
<dbReference type="Pfam" id="PF08373">
    <property type="entry name" value="RAP"/>
    <property type="match status" value="1"/>
</dbReference>
<proteinExistence type="predicted"/>
<dbReference type="GO" id="GO:0000963">
    <property type="term" value="P:mitochondrial RNA processing"/>
    <property type="evidence" value="ECO:0007669"/>
    <property type="project" value="TreeGrafter"/>
</dbReference>
<sequence>MMKCIGSDASDSLKRKIERKVLNEVNQLTTINAQHMFAILDAMHYRSTPVLEACSNKVIDNIHGTPFVWLMRIITACVNLEYRNAVLCDEITNYVASTFFMWDTKQVVQFLSAFEHLKFRPAELIDVFAEKVTTHPEFLNLKTILTVLWTYSRHGYVPKCQNQQFFEALNSALNKYLYRISNVYLLDAVYSFCVLGYFPQLALNQLMQEDILDDLVKSDGMKIQKNKMMLHIVNVCLELESPSFTKTAAMSTWKPSISVSDTYEVEETLLALLGDQSLFQSKVQVSHGYIIDFVIKMDAEQKEVFPVYKADVLTDDSNVQRVALLCVSMSSFCWSTKHPRGYLAMRMRHLKILGYHVIPICNQEFKNLKKEEAVEYLRGKIFSAKV</sequence>
<dbReference type="SMART" id="SM00952">
    <property type="entry name" value="RAP"/>
    <property type="match status" value="1"/>
</dbReference>
<dbReference type="OMA" id="INIMQSC"/>
<dbReference type="GeneTree" id="ENSGT01030000234607"/>
<name>A0A8D0GA32_SPHPU</name>
<dbReference type="AlphaFoldDB" id="A0A8D0GA32"/>